<dbReference type="InterPro" id="IPR051938">
    <property type="entry name" value="Apopto_cytoskel_mod"/>
</dbReference>
<dbReference type="InterPro" id="IPR001623">
    <property type="entry name" value="DnaJ_domain"/>
</dbReference>
<dbReference type="OrthoDB" id="445556at2759"/>
<keyword evidence="5" id="KW-1185">Reference proteome</keyword>
<gene>
    <name evidence="4" type="primary">Mo05674</name>
    <name evidence="4" type="ORF">E5Q_05674</name>
</gene>
<dbReference type="SUPFAM" id="SSF46565">
    <property type="entry name" value="Chaperone J-domain"/>
    <property type="match status" value="1"/>
</dbReference>
<dbReference type="PROSITE" id="PS50076">
    <property type="entry name" value="DNAJ_2"/>
    <property type="match status" value="1"/>
</dbReference>
<reference evidence="4 5" key="2">
    <citation type="journal article" date="2012" name="Open Biol.">
        <title>Characteristics of nucleosomes and linker DNA regions on the genome of the basidiomycete Mixia osmundae revealed by mono- and dinucleosome mapping.</title>
        <authorList>
            <person name="Nishida H."/>
            <person name="Kondo S."/>
            <person name="Matsumoto T."/>
            <person name="Suzuki Y."/>
            <person name="Yoshikawa H."/>
            <person name="Taylor T.D."/>
            <person name="Sugiyama J."/>
        </authorList>
    </citation>
    <scope>NUCLEOTIDE SEQUENCE [LARGE SCALE GENOMIC DNA]</scope>
    <source>
        <strain evidence="5">CBS 9802 / IAM 14324 / JCM 22182 / KY 12970</strain>
    </source>
</reference>
<dbReference type="EMBL" id="BABT02000165">
    <property type="protein sequence ID" value="GAA98985.1"/>
    <property type="molecule type" value="Genomic_DNA"/>
</dbReference>
<dbReference type="InParanoid" id="G7E825"/>
<dbReference type="Proteomes" id="UP000009131">
    <property type="component" value="Unassembled WGS sequence"/>
</dbReference>
<evidence type="ECO:0000259" key="3">
    <source>
        <dbReference type="PROSITE" id="PS50076"/>
    </source>
</evidence>
<evidence type="ECO:0000313" key="4">
    <source>
        <dbReference type="EMBL" id="GAA98985.1"/>
    </source>
</evidence>
<proteinExistence type="predicted"/>
<accession>G7E825</accession>
<dbReference type="Gene3D" id="1.10.287.110">
    <property type="entry name" value="DnaJ domain"/>
    <property type="match status" value="1"/>
</dbReference>
<organism evidence="4 5">
    <name type="scientific">Mixia osmundae (strain CBS 9802 / IAM 14324 / JCM 22182 / KY 12970)</name>
    <dbReference type="NCBI Taxonomy" id="764103"/>
    <lineage>
        <taxon>Eukaryota</taxon>
        <taxon>Fungi</taxon>
        <taxon>Dikarya</taxon>
        <taxon>Basidiomycota</taxon>
        <taxon>Pucciniomycotina</taxon>
        <taxon>Mixiomycetes</taxon>
        <taxon>Mixiales</taxon>
        <taxon>Mixiaceae</taxon>
        <taxon>Mixia</taxon>
    </lineage>
</organism>
<evidence type="ECO:0000256" key="2">
    <source>
        <dbReference type="SAM" id="MobiDB-lite"/>
    </source>
</evidence>
<dbReference type="InterPro" id="IPR036869">
    <property type="entry name" value="J_dom_sf"/>
</dbReference>
<dbReference type="InterPro" id="IPR018253">
    <property type="entry name" value="DnaJ_domain_CS"/>
</dbReference>
<feature type="region of interest" description="Disordered" evidence="2">
    <location>
        <begin position="18"/>
        <end position="58"/>
    </location>
</feature>
<evidence type="ECO:0000313" key="5">
    <source>
        <dbReference type="Proteomes" id="UP000009131"/>
    </source>
</evidence>
<reference evidence="4 5" key="1">
    <citation type="journal article" date="2011" name="J. Gen. Appl. Microbiol.">
        <title>Draft genome sequencing of the enigmatic basidiomycete Mixia osmundae.</title>
        <authorList>
            <person name="Nishida H."/>
            <person name="Nagatsuka Y."/>
            <person name="Sugiyama J."/>
        </authorList>
    </citation>
    <scope>NUCLEOTIDE SEQUENCE [LARGE SCALE GENOMIC DNA]</scope>
    <source>
        <strain evidence="5">CBS 9802 / IAM 14324 / JCM 22182 / KY 12970</strain>
    </source>
</reference>
<dbReference type="OMA" id="SSAYDWH"/>
<dbReference type="CDD" id="cd06257">
    <property type="entry name" value="DnaJ"/>
    <property type="match status" value="1"/>
</dbReference>
<dbReference type="PRINTS" id="PR00625">
    <property type="entry name" value="JDOMAIN"/>
</dbReference>
<dbReference type="RefSeq" id="XP_014567142.1">
    <property type="nucleotide sequence ID" value="XM_014711656.1"/>
</dbReference>
<comment type="caution">
    <text evidence="4">The sequence shown here is derived from an EMBL/GenBank/DDBJ whole genome shotgun (WGS) entry which is preliminary data.</text>
</comment>
<dbReference type="eggNOG" id="ENOG502S6WI">
    <property type="taxonomic scope" value="Eukaryota"/>
</dbReference>
<protein>
    <recommendedName>
        <fullName evidence="3">J domain-containing protein</fullName>
    </recommendedName>
</protein>
<evidence type="ECO:0000256" key="1">
    <source>
        <dbReference type="ARBA" id="ARBA00023186"/>
    </source>
</evidence>
<dbReference type="AlphaFoldDB" id="G7E825"/>
<feature type="domain" description="J" evidence="3">
    <location>
        <begin position="66"/>
        <end position="150"/>
    </location>
</feature>
<dbReference type="PANTHER" id="PTHR44145:SF3">
    <property type="entry name" value="DNAJ HOMOLOG SUBFAMILY A MEMBER 3, MITOCHONDRIAL"/>
    <property type="match status" value="1"/>
</dbReference>
<dbReference type="SMART" id="SM00271">
    <property type="entry name" value="DnaJ"/>
    <property type="match status" value="1"/>
</dbReference>
<dbReference type="HOGENOM" id="CLU_714001_0_0_1"/>
<feature type="compositionally biased region" description="Low complexity" evidence="2">
    <location>
        <begin position="23"/>
        <end position="34"/>
    </location>
</feature>
<dbReference type="Pfam" id="PF00226">
    <property type="entry name" value="DnaJ"/>
    <property type="match status" value="1"/>
</dbReference>
<name>G7E825_MIXOS</name>
<dbReference type="PROSITE" id="PS00636">
    <property type="entry name" value="DNAJ_1"/>
    <property type="match status" value="1"/>
</dbReference>
<sequence length="356" mass="39965">MLARATVRSLPCTCTSQNVPPKSYLGSSEPSSSRSRLHTTTKRSAIEAQSTGRPDLAYPAHLSQPTPFELFHLPRSATKRQIKARYYDLVRQHHPDSVTASPAAMALPATPKGKGKATEHDVYIERFKKIVAAYELLKDDRRRLDYLRAGIGWSGSAPGSAAASARAGFDAHHAYDQAELWRQHDPWSNSRNPYRSRGYYPSASWDWQQDPTYDDHQESFFHRNRDAQVNTVSTNGRVFMFLATTTVLLYGWQAWNLFPSVSVLPPTQLVSSLGNAGKADEELAVDPSTARIWSNNSILQARDAHHEQSADALQNARRDARMYGEQRRDAIRKRLADLKTDELAPPNEPIKLVEAK</sequence>
<dbReference type="STRING" id="764103.G7E825"/>
<keyword evidence="1" id="KW-0143">Chaperone</keyword>
<dbReference type="PANTHER" id="PTHR44145">
    <property type="entry name" value="DNAJ HOMOLOG SUBFAMILY A MEMBER 3, MITOCHONDRIAL"/>
    <property type="match status" value="1"/>
</dbReference>